<dbReference type="PANTHER" id="PTHR30055">
    <property type="entry name" value="HTH-TYPE TRANSCRIPTIONAL REGULATOR RUTR"/>
    <property type="match status" value="1"/>
</dbReference>
<evidence type="ECO:0000256" key="4">
    <source>
        <dbReference type="PROSITE-ProRule" id="PRU00335"/>
    </source>
</evidence>
<dbReference type="InterPro" id="IPR036271">
    <property type="entry name" value="Tet_transcr_reg_TetR-rel_C_sf"/>
</dbReference>
<protein>
    <recommendedName>
        <fullName evidence="5">HTH tetR-type domain-containing protein</fullName>
    </recommendedName>
</protein>
<evidence type="ECO:0000256" key="3">
    <source>
        <dbReference type="ARBA" id="ARBA00023163"/>
    </source>
</evidence>
<keyword evidence="1" id="KW-0805">Transcription regulation</keyword>
<dbReference type="InterPro" id="IPR001647">
    <property type="entry name" value="HTH_TetR"/>
</dbReference>
<dbReference type="PROSITE" id="PS50977">
    <property type="entry name" value="HTH_TETR_2"/>
    <property type="match status" value="1"/>
</dbReference>
<dbReference type="PANTHER" id="PTHR30055:SF234">
    <property type="entry name" value="HTH-TYPE TRANSCRIPTIONAL REGULATOR BETI"/>
    <property type="match status" value="1"/>
</dbReference>
<sequence length="209" mass="22738">MVKQERALLTRERLVRAAADAFARRGYTGTSLQDICRSAGISMGALTFHFSRKNDLAAVVKEVGFAVTREEVERARHDAPDPLSAVVAVTCGIVDLLARDSSVRAAQAMHRTAPVWDEAWVPQVRRLLDQADRQGLLDPTVRTETLVRLSVHLVHGAAAALHATEAPDPHKAAELAELWSVILRGAARGSAVVCGERRSDRAPAAVHRY</sequence>
<reference evidence="6" key="2">
    <citation type="submission" date="2020-09" db="EMBL/GenBank/DDBJ databases">
        <authorList>
            <person name="Sun Q."/>
            <person name="Ohkuma M."/>
        </authorList>
    </citation>
    <scope>NUCLEOTIDE SEQUENCE</scope>
    <source>
        <strain evidence="6">JCM 4059</strain>
    </source>
</reference>
<dbReference type="InterPro" id="IPR050109">
    <property type="entry name" value="HTH-type_TetR-like_transc_reg"/>
</dbReference>
<dbReference type="RefSeq" id="WP_190133055.1">
    <property type="nucleotide sequence ID" value="NZ_BNBD01000021.1"/>
</dbReference>
<dbReference type="Pfam" id="PF00440">
    <property type="entry name" value="TetR_N"/>
    <property type="match status" value="1"/>
</dbReference>
<dbReference type="GO" id="GO:0000976">
    <property type="term" value="F:transcription cis-regulatory region binding"/>
    <property type="evidence" value="ECO:0007669"/>
    <property type="project" value="TreeGrafter"/>
</dbReference>
<gene>
    <name evidence="6" type="ORF">GCM10010218_61580</name>
</gene>
<comment type="caution">
    <text evidence="6">The sequence shown here is derived from an EMBL/GenBank/DDBJ whole genome shotgun (WGS) entry which is preliminary data.</text>
</comment>
<proteinExistence type="predicted"/>
<organism evidence="6 7">
    <name type="scientific">Streptomyces mashuensis</name>
    <dbReference type="NCBI Taxonomy" id="33904"/>
    <lineage>
        <taxon>Bacteria</taxon>
        <taxon>Bacillati</taxon>
        <taxon>Actinomycetota</taxon>
        <taxon>Actinomycetes</taxon>
        <taxon>Kitasatosporales</taxon>
        <taxon>Streptomycetaceae</taxon>
        <taxon>Streptomyces</taxon>
    </lineage>
</organism>
<dbReference type="EMBL" id="BNBD01000021">
    <property type="protein sequence ID" value="GHF71950.1"/>
    <property type="molecule type" value="Genomic_DNA"/>
</dbReference>
<dbReference type="SUPFAM" id="SSF48498">
    <property type="entry name" value="Tetracyclin repressor-like, C-terminal domain"/>
    <property type="match status" value="1"/>
</dbReference>
<evidence type="ECO:0000313" key="7">
    <source>
        <dbReference type="Proteomes" id="UP000638313"/>
    </source>
</evidence>
<evidence type="ECO:0000259" key="5">
    <source>
        <dbReference type="PROSITE" id="PS50977"/>
    </source>
</evidence>
<dbReference type="GO" id="GO:0003700">
    <property type="term" value="F:DNA-binding transcription factor activity"/>
    <property type="evidence" value="ECO:0007669"/>
    <property type="project" value="TreeGrafter"/>
</dbReference>
<keyword evidence="7" id="KW-1185">Reference proteome</keyword>
<dbReference type="SUPFAM" id="SSF46689">
    <property type="entry name" value="Homeodomain-like"/>
    <property type="match status" value="1"/>
</dbReference>
<evidence type="ECO:0000256" key="1">
    <source>
        <dbReference type="ARBA" id="ARBA00023015"/>
    </source>
</evidence>
<dbReference type="AlphaFoldDB" id="A0A919EG51"/>
<accession>A0A919EG51</accession>
<feature type="DNA-binding region" description="H-T-H motif" evidence="4">
    <location>
        <begin position="31"/>
        <end position="50"/>
    </location>
</feature>
<dbReference type="PRINTS" id="PR00455">
    <property type="entry name" value="HTHTETR"/>
</dbReference>
<dbReference type="InterPro" id="IPR009057">
    <property type="entry name" value="Homeodomain-like_sf"/>
</dbReference>
<evidence type="ECO:0000313" key="6">
    <source>
        <dbReference type="EMBL" id="GHF71950.1"/>
    </source>
</evidence>
<keyword evidence="3" id="KW-0804">Transcription</keyword>
<reference evidence="6" key="1">
    <citation type="journal article" date="2014" name="Int. J. Syst. Evol. Microbiol.">
        <title>Complete genome sequence of Corynebacterium casei LMG S-19264T (=DSM 44701T), isolated from a smear-ripened cheese.</title>
        <authorList>
            <consortium name="US DOE Joint Genome Institute (JGI-PGF)"/>
            <person name="Walter F."/>
            <person name="Albersmeier A."/>
            <person name="Kalinowski J."/>
            <person name="Ruckert C."/>
        </authorList>
    </citation>
    <scope>NUCLEOTIDE SEQUENCE</scope>
    <source>
        <strain evidence="6">JCM 4059</strain>
    </source>
</reference>
<dbReference type="Proteomes" id="UP000638313">
    <property type="component" value="Unassembled WGS sequence"/>
</dbReference>
<name>A0A919EG51_9ACTN</name>
<feature type="domain" description="HTH tetR-type" evidence="5">
    <location>
        <begin position="8"/>
        <end position="68"/>
    </location>
</feature>
<keyword evidence="2 4" id="KW-0238">DNA-binding</keyword>
<evidence type="ECO:0000256" key="2">
    <source>
        <dbReference type="ARBA" id="ARBA00023125"/>
    </source>
</evidence>
<dbReference type="Gene3D" id="1.10.357.10">
    <property type="entry name" value="Tetracycline Repressor, domain 2"/>
    <property type="match status" value="1"/>
</dbReference>